<dbReference type="InterPro" id="IPR002646">
    <property type="entry name" value="PolA_pol_head_dom"/>
</dbReference>
<dbReference type="eggNOG" id="KOG2159">
    <property type="taxonomic scope" value="Eukaryota"/>
</dbReference>
<reference evidence="10" key="1">
    <citation type="journal article" date="2012" name="PLoS Pathog.">
        <title>Diverse lifestyles and strategies of plant pathogenesis encoded in the genomes of eighteen Dothideomycetes fungi.</title>
        <authorList>
            <person name="Ohm R.A."/>
            <person name="Feau N."/>
            <person name="Henrissat B."/>
            <person name="Schoch C.L."/>
            <person name="Horwitz B.A."/>
            <person name="Barry K.W."/>
            <person name="Condon B.J."/>
            <person name="Copeland A.C."/>
            <person name="Dhillon B."/>
            <person name="Glaser F."/>
            <person name="Hesse C.N."/>
            <person name="Kosti I."/>
            <person name="LaButti K."/>
            <person name="Lindquist E.A."/>
            <person name="Lucas S."/>
            <person name="Salamov A.A."/>
            <person name="Bradshaw R.E."/>
            <person name="Ciuffetti L."/>
            <person name="Hamelin R.C."/>
            <person name="Kema G.H.J."/>
            <person name="Lawrence C."/>
            <person name="Scott J.A."/>
            <person name="Spatafora J.W."/>
            <person name="Turgeon B.G."/>
            <person name="de Wit P.J.G.M."/>
            <person name="Zhong S."/>
            <person name="Goodwin S.B."/>
            <person name="Grigoriev I.V."/>
        </authorList>
    </citation>
    <scope>NUCLEOTIDE SEQUENCE [LARGE SCALE GENOMIC DNA]</scope>
    <source>
        <strain evidence="10">SO2202</strain>
    </source>
</reference>
<evidence type="ECO:0000313" key="11">
    <source>
        <dbReference type="Proteomes" id="UP000016931"/>
    </source>
</evidence>
<proteinExistence type="inferred from homology"/>
<dbReference type="GO" id="GO:0052929">
    <property type="term" value="F:ATP:3'-cytidine-cytidine-tRNA adenylyltransferase activity"/>
    <property type="evidence" value="ECO:0007669"/>
    <property type="project" value="TreeGrafter"/>
</dbReference>
<evidence type="ECO:0000256" key="4">
    <source>
        <dbReference type="ARBA" id="ARBA00022884"/>
    </source>
</evidence>
<dbReference type="SUPFAM" id="SSF81301">
    <property type="entry name" value="Nucleotidyltransferase"/>
    <property type="match status" value="1"/>
</dbReference>
<evidence type="ECO:0000256" key="2">
    <source>
        <dbReference type="ARBA" id="ARBA00022679"/>
    </source>
</evidence>
<dbReference type="STRING" id="692275.N1QF08"/>
<dbReference type="Pfam" id="PF10521">
    <property type="entry name" value="Tti2"/>
    <property type="match status" value="1"/>
</dbReference>
<name>N1QF08_SPHMS</name>
<organism evidence="10 11">
    <name type="scientific">Sphaerulina musiva (strain SO2202)</name>
    <name type="common">Poplar stem canker fungus</name>
    <name type="synonym">Septoria musiva</name>
    <dbReference type="NCBI Taxonomy" id="692275"/>
    <lineage>
        <taxon>Eukaryota</taxon>
        <taxon>Fungi</taxon>
        <taxon>Dikarya</taxon>
        <taxon>Ascomycota</taxon>
        <taxon>Pezizomycotina</taxon>
        <taxon>Dothideomycetes</taxon>
        <taxon>Dothideomycetidae</taxon>
        <taxon>Mycosphaerellales</taxon>
        <taxon>Mycosphaerellaceae</taxon>
        <taxon>Sphaerulina</taxon>
    </lineage>
</organism>
<dbReference type="SUPFAM" id="SSF81891">
    <property type="entry name" value="Poly A polymerase C-terminal region-like"/>
    <property type="match status" value="1"/>
</dbReference>
<dbReference type="GO" id="GO:0005739">
    <property type="term" value="C:mitochondrion"/>
    <property type="evidence" value="ECO:0007669"/>
    <property type="project" value="UniProtKB-ARBA"/>
</dbReference>
<keyword evidence="4 6" id="KW-0694">RNA-binding</keyword>
<feature type="domain" description="Poly A polymerase head" evidence="8">
    <location>
        <begin position="70"/>
        <end position="235"/>
    </location>
</feature>
<sequence length="921" mass="103104">MSPLVVEEIDDDVANSSSKNIAWEPIELTLKTLLLDVARYIDETPAPPDDADAISQVTVPDVLAKQPIVLRFTGGWVRDKLLGKKSHDIDVAINKMTGYQFGLRLKEYLEIPGNLAKYGLESIASSDKQNQKAGKTDRSKSVGGLHKIEANPEKSKHLETTTMQILGLDIDLVNLRKETYSDEEGRIPQIEFGTPEEDAERRDATVNAMFYNLNEDIIEDFTGKGHDDMRAKIIRTPLAPYQTFKDDPLRVLRLIRFASRLGYTIESSALEAMSNAEIKDALRVKISRERVGTELEKALQGPDPHEALRLIFSLDLYETIYSDPAKAESDHYRPQCEEWKVLIDTLQDIIANGDVLQSELARSQDDGHREEEVMAWQLAALVPYRDAPLPEPSAPGKKAPPPISVQVAKEGIKATNKICDVINASVKNQSEISNLVDELYQKKRRPDKMIEGDDPAARDVLGMAIRRWGTTWRSQVLYSLLVEVANTPDQVEAIERRYATFVQHLRELDVTEACTFKTLMDGKQLAKAIGTKPGPWMKDALDVIMAWQLRNPGSTDLEQVIEEVKNHQAKGELTSDLIRHFLKLTVRPLFIKASPATVTEQGRRVTTERLPAKPTISSTDDSVTKPWKCAKDAYSLDILKWVVHSLDEESVAGVWPLVIPPLLTLVDDWEAKYKTIGADFISALLEATPPSLLERTGLGEVFEQALTPCLTYLPTITEEEESVPLLSSVYPALLSLSRKRFPVVESDTAITMQTPLTQPDRLRIKFLDTVIRKGIIYGYSHCGSTHPALTTVLFDHLAMYLHELKIDCVKHLKFIIPILSEALSNPTGSATVAMLISATNALRAIMRNAWPRMANYRGEILKGLCMCWIKIVDLEGMEVLRAKLQENVKMLEAAMGAEPFFLKELQLLVEADGRLKGLLLH</sequence>
<dbReference type="Pfam" id="PF12627">
    <property type="entry name" value="PolyA_pol_RNAbd"/>
    <property type="match status" value="1"/>
</dbReference>
<dbReference type="CDD" id="cd05398">
    <property type="entry name" value="NT_ClassII-CCAase"/>
    <property type="match status" value="1"/>
</dbReference>
<dbReference type="Pfam" id="PF01743">
    <property type="entry name" value="PolyA_pol"/>
    <property type="match status" value="1"/>
</dbReference>
<dbReference type="GO" id="GO:0001680">
    <property type="term" value="P:tRNA 3'-terminal CCA addition"/>
    <property type="evidence" value="ECO:0007669"/>
    <property type="project" value="UniProtKB-ARBA"/>
</dbReference>
<evidence type="ECO:0000259" key="9">
    <source>
        <dbReference type="Pfam" id="PF12627"/>
    </source>
</evidence>
<dbReference type="InterPro" id="IPR018870">
    <property type="entry name" value="Tti2"/>
</dbReference>
<evidence type="ECO:0000259" key="8">
    <source>
        <dbReference type="Pfam" id="PF01743"/>
    </source>
</evidence>
<dbReference type="GO" id="GO:0000166">
    <property type="term" value="F:nucleotide binding"/>
    <property type="evidence" value="ECO:0007669"/>
    <property type="project" value="UniProtKB-KW"/>
</dbReference>
<dbReference type="Proteomes" id="UP000016931">
    <property type="component" value="Unassembled WGS sequence"/>
</dbReference>
<dbReference type="InterPro" id="IPR016024">
    <property type="entry name" value="ARM-type_fold"/>
</dbReference>
<dbReference type="GO" id="GO:0110078">
    <property type="term" value="C:TTT Hsp90 cochaperone complex"/>
    <property type="evidence" value="ECO:0007669"/>
    <property type="project" value="InterPro"/>
</dbReference>
<feature type="compositionally biased region" description="Basic and acidic residues" evidence="7">
    <location>
        <begin position="134"/>
        <end position="150"/>
    </location>
</feature>
<dbReference type="Gene3D" id="3.30.460.10">
    <property type="entry name" value="Beta Polymerase, domain 2"/>
    <property type="match status" value="1"/>
</dbReference>
<dbReference type="OrthoDB" id="445712at2759"/>
<keyword evidence="11" id="KW-1185">Reference proteome</keyword>
<dbReference type="OMA" id="TKPGPWM"/>
<dbReference type="Gene3D" id="1.10.3090.10">
    <property type="entry name" value="cca-adding enzyme, domain 2"/>
    <property type="match status" value="1"/>
</dbReference>
<evidence type="ECO:0000313" key="10">
    <source>
        <dbReference type="EMBL" id="EMF09632.1"/>
    </source>
</evidence>
<comment type="similarity">
    <text evidence="1 6">Belongs to the tRNA nucleotidyltransferase/poly(A) polymerase family.</text>
</comment>
<feature type="region of interest" description="Disordered" evidence="7">
    <location>
        <begin position="126"/>
        <end position="150"/>
    </location>
</feature>
<keyword evidence="3" id="KW-0547">Nucleotide-binding</keyword>
<keyword evidence="2 6" id="KW-0808">Transferase</keyword>
<dbReference type="InterPro" id="IPR032828">
    <property type="entry name" value="PolyA_RNA-bd"/>
</dbReference>
<dbReference type="GO" id="GO:0052927">
    <property type="term" value="F:CC tRNA cytidylyltransferase activity"/>
    <property type="evidence" value="ECO:0007669"/>
    <property type="project" value="TreeGrafter"/>
</dbReference>
<evidence type="ECO:0000256" key="5">
    <source>
        <dbReference type="ARBA" id="ARBA00034736"/>
    </source>
</evidence>
<accession>N1QF08</accession>
<dbReference type="HOGENOM" id="CLU_011026_0_0_1"/>
<dbReference type="EMBL" id="KB456269">
    <property type="protein sequence ID" value="EMF09632.1"/>
    <property type="molecule type" value="Genomic_DNA"/>
</dbReference>
<evidence type="ECO:0000256" key="1">
    <source>
        <dbReference type="ARBA" id="ARBA00007265"/>
    </source>
</evidence>
<dbReference type="GeneID" id="27906323"/>
<feature type="domain" description="tRNA nucleotidyltransferase/poly(A) polymerase RNA and SrmB- binding" evidence="9">
    <location>
        <begin position="284"/>
        <end position="321"/>
    </location>
</feature>
<dbReference type="PANTHER" id="PTHR13734:SF5">
    <property type="entry name" value="CCA TRNA NUCLEOTIDYLTRANSFERASE, MITOCHONDRIAL"/>
    <property type="match status" value="1"/>
</dbReference>
<evidence type="ECO:0000256" key="7">
    <source>
        <dbReference type="SAM" id="MobiDB-lite"/>
    </source>
</evidence>
<dbReference type="InterPro" id="IPR043519">
    <property type="entry name" value="NT_sf"/>
</dbReference>
<reference evidence="10" key="2">
    <citation type="submission" date="2012-07" db="EMBL/GenBank/DDBJ databases">
        <title>Genome evolution in poplar pathogens from wild and recently domesticated pathosystems.</title>
        <authorList>
            <consortium name="DOE Joint Genome Institute"/>
            <person name="Dhillon B."/>
            <person name="Feau N."/>
            <person name="Sakalidis M.L."/>
            <person name="Gill N."/>
            <person name="Aerts A."/>
            <person name="Ohm R."/>
            <person name="LaButti K."/>
            <person name="Pangilinan J."/>
            <person name="Lindquist E."/>
            <person name="Copeland A."/>
            <person name="Beauseigle S."/>
            <person name="Grigoriev I.V."/>
            <person name="Goodwin S.B."/>
            <person name="Tanguay P."/>
            <person name="Hamelin R.C."/>
        </authorList>
    </citation>
    <scope>NUCLEOTIDE SEQUENCE</scope>
    <source>
        <strain evidence="10">SO2202</strain>
    </source>
</reference>
<evidence type="ECO:0000256" key="6">
    <source>
        <dbReference type="RuleBase" id="RU003953"/>
    </source>
</evidence>
<dbReference type="PANTHER" id="PTHR13734">
    <property type="entry name" value="TRNA-NUCLEOTIDYLTRANSFERASE"/>
    <property type="match status" value="1"/>
</dbReference>
<dbReference type="RefSeq" id="XP_016757753.1">
    <property type="nucleotide sequence ID" value="XM_016909186.1"/>
</dbReference>
<evidence type="ECO:0000256" key="3">
    <source>
        <dbReference type="ARBA" id="ARBA00022741"/>
    </source>
</evidence>
<dbReference type="AlphaFoldDB" id="N1QF08"/>
<gene>
    <name evidence="10" type="ORF">SEPMUDRAFT_51307</name>
</gene>
<protein>
    <submittedName>
        <fullName evidence="10">Poly A polymerase C-terminal region-like protein</fullName>
    </submittedName>
</protein>
<dbReference type="FunFam" id="3.30.460.10:FF:000019">
    <property type="entry name" value="tRNA nucleotidyltransferase cca2"/>
    <property type="match status" value="1"/>
</dbReference>
<comment type="similarity">
    <text evidence="5">Belongs to the TTI2 family.</text>
</comment>
<dbReference type="SUPFAM" id="SSF48371">
    <property type="entry name" value="ARM repeat"/>
    <property type="match status" value="1"/>
</dbReference>
<dbReference type="GO" id="GO:0003723">
    <property type="term" value="F:RNA binding"/>
    <property type="evidence" value="ECO:0007669"/>
    <property type="project" value="UniProtKB-KW"/>
</dbReference>